<evidence type="ECO:0000256" key="5">
    <source>
        <dbReference type="ARBA" id="ARBA00022598"/>
    </source>
</evidence>
<evidence type="ECO:0000313" key="18">
    <source>
        <dbReference type="Proteomes" id="UP000245535"/>
    </source>
</evidence>
<dbReference type="Proteomes" id="UP000245535">
    <property type="component" value="Unassembled WGS sequence"/>
</dbReference>
<dbReference type="InterPro" id="IPR025110">
    <property type="entry name" value="AMP-bd_C"/>
</dbReference>
<dbReference type="GO" id="GO:0005524">
    <property type="term" value="F:ATP binding"/>
    <property type="evidence" value="ECO:0007669"/>
    <property type="project" value="UniProtKB-KW"/>
</dbReference>
<sequence length="569" mass="63541">MSTDKPWINNYLEGVSSEIDPDKYKSIVELLEISVLKFAQLPAFECMGKSITYQQLDEYSKAFAAYMQHLGLEKGDRIAIQMPNILQYPVALFGALKAGLTVVNTNPLYTTREMEHQFSDAEVKAVVVVSNFASKVEQVLKTNTSIEHVIITDIGDMLGLLKGTVVNLAVKYLKNMVPSYSIKGSTSFNKILKEGKDMLLTPVDIQPDDHAFLQYTGGTTGVAKGAVLSHKNIITNVEQCQAWMNHLEEGKEVVITPLPLYHVFSLTVNGLMCSTKLGAKIVLITNPRDMKGFIKELKKQPFTVITGVNTLFNALLNQGKFADLDFSNLKLVIAGGMAVNTSVSQRWQKLTGKPLLEGYGLTETSPVVTCQPYAGKIKEGSIGMPFPSVEVVVKDEEGNDLPQGDVGEICVRGTQVTSGYWQREKETAEAFFEGNWFRTGDVGYMDEDGYFYIVDRKKDMINVSGFNVYPNEIEDVLMMHEGVAEVAVIGVPHEKSMEAVKAFVVKKDEHLTDEIVKKFCKQNLTAYKIPKYVEFRTELPKSNVGKVLRKDLRMEELQKYEKIMKKGEK</sequence>
<keyword evidence="10" id="KW-0443">Lipid metabolism</keyword>
<evidence type="ECO:0000259" key="16">
    <source>
        <dbReference type="Pfam" id="PF13193"/>
    </source>
</evidence>
<evidence type="ECO:0000256" key="3">
    <source>
        <dbReference type="ARBA" id="ARBA00005005"/>
    </source>
</evidence>
<evidence type="ECO:0000259" key="15">
    <source>
        <dbReference type="Pfam" id="PF00501"/>
    </source>
</evidence>
<reference evidence="17 18" key="1">
    <citation type="submission" date="2018-03" db="EMBL/GenBank/DDBJ databases">
        <title>Genomic Encyclopedia of Archaeal and Bacterial Type Strains, Phase II (KMG-II): from individual species to whole genera.</title>
        <authorList>
            <person name="Goeker M."/>
        </authorList>
    </citation>
    <scope>NUCLEOTIDE SEQUENCE [LARGE SCALE GENOMIC DNA]</scope>
    <source>
        <strain evidence="17 18">DSM 28229</strain>
    </source>
</reference>
<dbReference type="CDD" id="cd05936">
    <property type="entry name" value="FC-FACS_FadD_like"/>
    <property type="match status" value="1"/>
</dbReference>
<dbReference type="Gene3D" id="3.30.300.30">
    <property type="match status" value="1"/>
</dbReference>
<keyword evidence="7" id="KW-0276">Fatty acid metabolism</keyword>
<protein>
    <recommendedName>
        <fullName evidence="13">Long-chain-fatty-acid--CoA ligase</fullName>
        <ecNumber evidence="12">6.2.1.3</ecNumber>
    </recommendedName>
    <alternativeName>
        <fullName evidence="14">Long-chain acyl-CoA synthetase</fullName>
    </alternativeName>
</protein>
<dbReference type="InterPro" id="IPR050237">
    <property type="entry name" value="ATP-dep_AMP-bd_enzyme"/>
</dbReference>
<dbReference type="InterPro" id="IPR045851">
    <property type="entry name" value="AMP-bd_C_sf"/>
</dbReference>
<dbReference type="EMBL" id="QGDO01000009">
    <property type="protein sequence ID" value="PWJ36136.1"/>
    <property type="molecule type" value="Genomic_DNA"/>
</dbReference>
<dbReference type="EC" id="6.2.1.3" evidence="12"/>
<dbReference type="InterPro" id="IPR020845">
    <property type="entry name" value="AMP-binding_CS"/>
</dbReference>
<feature type="domain" description="AMP-binding enzyme C-terminal" evidence="16">
    <location>
        <begin position="472"/>
        <end position="546"/>
    </location>
</feature>
<evidence type="ECO:0000256" key="9">
    <source>
        <dbReference type="ARBA" id="ARBA00022842"/>
    </source>
</evidence>
<keyword evidence="6" id="KW-0547">Nucleotide-binding</keyword>
<dbReference type="OrthoDB" id="9778383at2"/>
<dbReference type="GO" id="GO:0016020">
    <property type="term" value="C:membrane"/>
    <property type="evidence" value="ECO:0007669"/>
    <property type="project" value="UniProtKB-SubCell"/>
</dbReference>
<evidence type="ECO:0000256" key="7">
    <source>
        <dbReference type="ARBA" id="ARBA00022832"/>
    </source>
</evidence>
<name>A0A315Z2W3_SEDFL</name>
<dbReference type="PROSITE" id="PS00455">
    <property type="entry name" value="AMP_BINDING"/>
    <property type="match status" value="1"/>
</dbReference>
<feature type="domain" description="AMP-dependent synthetase/ligase" evidence="15">
    <location>
        <begin position="36"/>
        <end position="421"/>
    </location>
</feature>
<keyword evidence="8" id="KW-0067">ATP-binding</keyword>
<dbReference type="RefSeq" id="WP_109622584.1">
    <property type="nucleotide sequence ID" value="NZ_QGDO01000009.1"/>
</dbReference>
<gene>
    <name evidence="17" type="ORF">BC781_109152</name>
</gene>
<dbReference type="InterPro" id="IPR000873">
    <property type="entry name" value="AMP-dep_synth/lig_dom"/>
</dbReference>
<comment type="caution">
    <text evidence="17">The sequence shown here is derived from an EMBL/GenBank/DDBJ whole genome shotgun (WGS) entry which is preliminary data.</text>
</comment>
<evidence type="ECO:0000256" key="2">
    <source>
        <dbReference type="ARBA" id="ARBA00004170"/>
    </source>
</evidence>
<evidence type="ECO:0000256" key="13">
    <source>
        <dbReference type="ARBA" id="ARBA00039545"/>
    </source>
</evidence>
<dbReference type="SUPFAM" id="SSF56801">
    <property type="entry name" value="Acetyl-CoA synthetase-like"/>
    <property type="match status" value="1"/>
</dbReference>
<evidence type="ECO:0000256" key="1">
    <source>
        <dbReference type="ARBA" id="ARBA00001946"/>
    </source>
</evidence>
<organism evidence="17 18">
    <name type="scientific">Sediminitomix flava</name>
    <dbReference type="NCBI Taxonomy" id="379075"/>
    <lineage>
        <taxon>Bacteria</taxon>
        <taxon>Pseudomonadati</taxon>
        <taxon>Bacteroidota</taxon>
        <taxon>Cytophagia</taxon>
        <taxon>Cytophagales</taxon>
        <taxon>Flammeovirgaceae</taxon>
        <taxon>Sediminitomix</taxon>
    </lineage>
</organism>
<comment type="cofactor">
    <cofactor evidence="1">
        <name>Mg(2+)</name>
        <dbReference type="ChEBI" id="CHEBI:18420"/>
    </cofactor>
</comment>
<keyword evidence="9" id="KW-0460">Magnesium</keyword>
<evidence type="ECO:0000256" key="8">
    <source>
        <dbReference type="ARBA" id="ARBA00022840"/>
    </source>
</evidence>
<dbReference type="PANTHER" id="PTHR43767">
    <property type="entry name" value="LONG-CHAIN-FATTY-ACID--COA LIGASE"/>
    <property type="match status" value="1"/>
</dbReference>
<keyword evidence="11" id="KW-0472">Membrane</keyword>
<evidence type="ECO:0000256" key="12">
    <source>
        <dbReference type="ARBA" id="ARBA00026121"/>
    </source>
</evidence>
<keyword evidence="18" id="KW-1185">Reference proteome</keyword>
<evidence type="ECO:0000256" key="11">
    <source>
        <dbReference type="ARBA" id="ARBA00023136"/>
    </source>
</evidence>
<comment type="similarity">
    <text evidence="4">Belongs to the ATP-dependent AMP-binding enzyme family.</text>
</comment>
<evidence type="ECO:0000256" key="14">
    <source>
        <dbReference type="ARBA" id="ARBA00042773"/>
    </source>
</evidence>
<dbReference type="AlphaFoldDB" id="A0A315Z2W3"/>
<accession>A0A315Z2W3</accession>
<keyword evidence="5" id="KW-0436">Ligase</keyword>
<evidence type="ECO:0000256" key="6">
    <source>
        <dbReference type="ARBA" id="ARBA00022741"/>
    </source>
</evidence>
<dbReference type="FunFam" id="3.40.50.12780:FF:000003">
    <property type="entry name" value="Long-chain-fatty-acid--CoA ligase FadD"/>
    <property type="match status" value="1"/>
</dbReference>
<comment type="subcellular location">
    <subcellularLocation>
        <location evidence="2">Membrane</location>
        <topology evidence="2">Peripheral membrane protein</topology>
    </subcellularLocation>
</comment>
<dbReference type="FunFam" id="3.30.300.30:FF:000006">
    <property type="entry name" value="Long-chain-fatty-acid--CoA ligase FadD"/>
    <property type="match status" value="1"/>
</dbReference>
<evidence type="ECO:0000256" key="4">
    <source>
        <dbReference type="ARBA" id="ARBA00006432"/>
    </source>
</evidence>
<evidence type="ECO:0000313" key="17">
    <source>
        <dbReference type="EMBL" id="PWJ36136.1"/>
    </source>
</evidence>
<dbReference type="PANTHER" id="PTHR43767:SF8">
    <property type="entry name" value="LONG-CHAIN-FATTY-ACID--COA LIGASE"/>
    <property type="match status" value="1"/>
</dbReference>
<dbReference type="Pfam" id="PF13193">
    <property type="entry name" value="AMP-binding_C"/>
    <property type="match status" value="1"/>
</dbReference>
<comment type="pathway">
    <text evidence="3">Lipid metabolism; fatty acid beta-oxidation.</text>
</comment>
<dbReference type="GO" id="GO:0004467">
    <property type="term" value="F:long-chain fatty acid-CoA ligase activity"/>
    <property type="evidence" value="ECO:0007669"/>
    <property type="project" value="UniProtKB-EC"/>
</dbReference>
<proteinExistence type="inferred from homology"/>
<dbReference type="Gene3D" id="3.40.50.980">
    <property type="match status" value="2"/>
</dbReference>
<evidence type="ECO:0000256" key="10">
    <source>
        <dbReference type="ARBA" id="ARBA00023098"/>
    </source>
</evidence>
<dbReference type="Gene3D" id="2.30.38.10">
    <property type="entry name" value="Luciferase, Domain 3"/>
    <property type="match status" value="1"/>
</dbReference>
<dbReference type="Pfam" id="PF00501">
    <property type="entry name" value="AMP-binding"/>
    <property type="match status" value="1"/>
</dbReference>